<protein>
    <submittedName>
        <fullName evidence="2">Uncharacterized protein LOC105426530</fullName>
    </submittedName>
</protein>
<accession>A0A6I9W2Z7</accession>
<dbReference type="GeneID" id="105426530"/>
<gene>
    <name evidence="2" type="primary">LOC105426530</name>
</gene>
<dbReference type="OrthoDB" id="10029506at2759"/>
<evidence type="ECO:0000313" key="2">
    <source>
        <dbReference type="RefSeq" id="XP_011636138.1"/>
    </source>
</evidence>
<dbReference type="RefSeq" id="XP_011636138.1">
    <property type="nucleotide sequence ID" value="XM_011637836.2"/>
</dbReference>
<name>A0A6I9W2Z7_9HYME</name>
<reference evidence="2" key="1">
    <citation type="submission" date="2025-08" db="UniProtKB">
        <authorList>
            <consortium name="RefSeq"/>
        </authorList>
    </citation>
    <scope>IDENTIFICATION</scope>
</reference>
<keyword evidence="1" id="KW-1185">Reference proteome</keyword>
<organism evidence="1 2">
    <name type="scientific">Pogonomyrmex barbatus</name>
    <name type="common">red harvester ant</name>
    <dbReference type="NCBI Taxonomy" id="144034"/>
    <lineage>
        <taxon>Eukaryota</taxon>
        <taxon>Metazoa</taxon>
        <taxon>Ecdysozoa</taxon>
        <taxon>Arthropoda</taxon>
        <taxon>Hexapoda</taxon>
        <taxon>Insecta</taxon>
        <taxon>Pterygota</taxon>
        <taxon>Neoptera</taxon>
        <taxon>Endopterygota</taxon>
        <taxon>Hymenoptera</taxon>
        <taxon>Apocrita</taxon>
        <taxon>Aculeata</taxon>
        <taxon>Formicoidea</taxon>
        <taxon>Formicidae</taxon>
        <taxon>Myrmicinae</taxon>
        <taxon>Pogonomyrmex</taxon>
    </lineage>
</organism>
<dbReference type="AlphaFoldDB" id="A0A6I9W2Z7"/>
<evidence type="ECO:0000313" key="1">
    <source>
        <dbReference type="Proteomes" id="UP000504615"/>
    </source>
</evidence>
<dbReference type="Proteomes" id="UP000504615">
    <property type="component" value="Unplaced"/>
</dbReference>
<proteinExistence type="predicted"/>
<sequence>MSSKDTVVTLNDVPPQSYPNRPEAVLIRSSTKDMVNICSEYLIERVSVKFQMMDRAYVIRKQFPLSLNYGITIHKSLGKYKMLLDIGNLYLMQDKFIALSRVTFREDFLINYDPSSIKASEVQLLNIID</sequence>
<dbReference type="KEGG" id="pbar:105426530"/>